<name>A0A2T5V7U3_9HYPH</name>
<dbReference type="InterPro" id="IPR035919">
    <property type="entry name" value="EAL_sf"/>
</dbReference>
<dbReference type="PROSITE" id="PS50112">
    <property type="entry name" value="PAS"/>
    <property type="match status" value="1"/>
</dbReference>
<evidence type="ECO:0000259" key="4">
    <source>
        <dbReference type="PROSITE" id="PS50887"/>
    </source>
</evidence>
<dbReference type="SMART" id="SM00091">
    <property type="entry name" value="PAS"/>
    <property type="match status" value="2"/>
</dbReference>
<dbReference type="InterPro" id="IPR029787">
    <property type="entry name" value="Nucleotide_cyclase"/>
</dbReference>
<dbReference type="AlphaFoldDB" id="A0A2T5V7U3"/>
<evidence type="ECO:0000313" key="6">
    <source>
        <dbReference type="Proteomes" id="UP000244081"/>
    </source>
</evidence>
<dbReference type="Proteomes" id="UP000244081">
    <property type="component" value="Unassembled WGS sequence"/>
</dbReference>
<dbReference type="EMBL" id="QAYG01000006">
    <property type="protein sequence ID" value="PTW59825.1"/>
    <property type="molecule type" value="Genomic_DNA"/>
</dbReference>
<dbReference type="Gene3D" id="3.30.70.270">
    <property type="match status" value="1"/>
</dbReference>
<gene>
    <name evidence="5" type="ORF">C8N35_106210</name>
</gene>
<dbReference type="NCBIfam" id="TIGR00229">
    <property type="entry name" value="sensory_box"/>
    <property type="match status" value="1"/>
</dbReference>
<dbReference type="GO" id="GO:0071111">
    <property type="term" value="F:cyclic-guanylate-specific phosphodiesterase activity"/>
    <property type="evidence" value="ECO:0007669"/>
    <property type="project" value="UniProtKB-EC"/>
</dbReference>
<dbReference type="Pfam" id="PF08448">
    <property type="entry name" value="PAS_4"/>
    <property type="match status" value="2"/>
</dbReference>
<comment type="catalytic activity">
    <reaction evidence="1">
        <text>3',3'-c-di-GMP + H2O = 5'-phosphoguanylyl(3'-&gt;5')guanosine + H(+)</text>
        <dbReference type="Rhea" id="RHEA:24902"/>
        <dbReference type="ChEBI" id="CHEBI:15377"/>
        <dbReference type="ChEBI" id="CHEBI:15378"/>
        <dbReference type="ChEBI" id="CHEBI:58754"/>
        <dbReference type="ChEBI" id="CHEBI:58805"/>
        <dbReference type="EC" id="3.1.4.52"/>
    </reaction>
    <physiologicalReaction direction="left-to-right" evidence="1">
        <dbReference type="Rhea" id="RHEA:24903"/>
    </physiologicalReaction>
</comment>
<dbReference type="Pfam" id="PF00563">
    <property type="entry name" value="EAL"/>
    <property type="match status" value="1"/>
</dbReference>
<dbReference type="InterPro" id="IPR001633">
    <property type="entry name" value="EAL_dom"/>
</dbReference>
<accession>A0A2T5V7U3</accession>
<dbReference type="PANTHER" id="PTHR44757:SF2">
    <property type="entry name" value="BIOFILM ARCHITECTURE MAINTENANCE PROTEIN MBAA"/>
    <property type="match status" value="1"/>
</dbReference>
<dbReference type="InterPro" id="IPR000160">
    <property type="entry name" value="GGDEF_dom"/>
</dbReference>
<dbReference type="NCBIfam" id="TIGR00254">
    <property type="entry name" value="GGDEF"/>
    <property type="match status" value="1"/>
</dbReference>
<sequence>MSSQPLLPQSPCAPGSSGPRRAIDFVLLRWRSERTAPPNLPPYENVALGNLGHFADSMALVVQDKAGEMNLARVGATFCAWGGIPRDGAAFSCLRADRAHSLRDAIDFSLQTNEPARVTTHQVEDGKFETYDLWALPLSSLWGPPVFIIVLDRRDAKYDVLDTMFGATDEGMIALTAIKNTCDEVVDFQFVAFNDGAARLFNMPAERLQWSRLSELGLHLEEAEVVENLARAVQEERRINFEVTYPGEHAMRHFKVSAAPIGELISVTLTDIAEIKERERSFRLLFEGNPIPTWLVASDTLRILHVNEAAVRHYGHSREAFHQMTVLETLSPNSRTEFANFLHDLDRPYQGHDVWHHVRADGSEMDVYPYVRRMDLDGRQNFVISVVDVTERRKAEARVAHMAHHDALTDLPNRVLFRERLQEALARAQRNDHLVAVQCLDLDHFKEVNDTLGHPVGDKLLQAVADRFKTSLRETDFVARLGGDEFAVIQTDMESPVEASALAARLIDYIGQPYQIDGHQVVIGTSIGIALAPADGVEPDHLLKNADMALYRSKNDGRSVFRFFEPDMDARLQARRTMELDLRHALKAEEFELHYQPLVDLESGKVCAFEALLRWHHPTRGLVSPAEFIPLCEEIGLIIDIGAWVLEEACREAVHWPEEVKVAINLSPVQFRNNRVVGAVAHALASSGIAPERVELEITESVLLQDSETNVEALRDLKDLGIQIAMDDFGTGYSSLSYLQKFPFDKIKIDQSFVRTLAERPEASAIVRALTGLGRSLSIATTAEGVETEEQLEHLRSEGCTQVQGYLFSRPLPAGDVAEILKRVFHRAEAPPDENEARGRISAA</sequence>
<keyword evidence="6" id="KW-1185">Reference proteome</keyword>
<dbReference type="Gene3D" id="3.30.450.20">
    <property type="entry name" value="PAS domain"/>
    <property type="match status" value="2"/>
</dbReference>
<dbReference type="SMART" id="SM00267">
    <property type="entry name" value="GGDEF"/>
    <property type="match status" value="1"/>
</dbReference>
<dbReference type="InterPro" id="IPR000014">
    <property type="entry name" value="PAS"/>
</dbReference>
<feature type="domain" description="EAL" evidence="3">
    <location>
        <begin position="575"/>
        <end position="825"/>
    </location>
</feature>
<feature type="domain" description="GGDEF" evidence="4">
    <location>
        <begin position="433"/>
        <end position="566"/>
    </location>
</feature>
<dbReference type="SUPFAM" id="SSF141868">
    <property type="entry name" value="EAL domain-like"/>
    <property type="match status" value="1"/>
</dbReference>
<comment type="caution">
    <text evidence="5">The sequence shown here is derived from an EMBL/GenBank/DDBJ whole genome shotgun (WGS) entry which is preliminary data.</text>
</comment>
<reference evidence="5 6" key="1">
    <citation type="submission" date="2018-04" db="EMBL/GenBank/DDBJ databases">
        <title>Genomic Encyclopedia of Archaeal and Bacterial Type Strains, Phase II (KMG-II): from individual species to whole genera.</title>
        <authorList>
            <person name="Goeker M."/>
        </authorList>
    </citation>
    <scope>NUCLEOTIDE SEQUENCE [LARGE SCALE GENOMIC DNA]</scope>
    <source>
        <strain evidence="5 6">DSM 23382</strain>
    </source>
</reference>
<dbReference type="GO" id="GO:0071732">
    <property type="term" value="P:cellular response to nitric oxide"/>
    <property type="evidence" value="ECO:0007669"/>
    <property type="project" value="UniProtKB-ARBA"/>
</dbReference>
<evidence type="ECO:0000259" key="2">
    <source>
        <dbReference type="PROSITE" id="PS50112"/>
    </source>
</evidence>
<evidence type="ECO:0000313" key="5">
    <source>
        <dbReference type="EMBL" id="PTW59825.1"/>
    </source>
</evidence>
<dbReference type="SUPFAM" id="SSF55785">
    <property type="entry name" value="PYP-like sensor domain (PAS domain)"/>
    <property type="match status" value="1"/>
</dbReference>
<dbReference type="InterPro" id="IPR035965">
    <property type="entry name" value="PAS-like_dom_sf"/>
</dbReference>
<dbReference type="FunFam" id="3.30.70.270:FF:000001">
    <property type="entry name" value="Diguanylate cyclase domain protein"/>
    <property type="match status" value="1"/>
</dbReference>
<dbReference type="InterPro" id="IPR043128">
    <property type="entry name" value="Rev_trsase/Diguanyl_cyclase"/>
</dbReference>
<evidence type="ECO:0000259" key="3">
    <source>
        <dbReference type="PROSITE" id="PS50883"/>
    </source>
</evidence>
<protein>
    <submittedName>
        <fullName evidence="5">PAS domain S-box-containing protein/diguanylate cyclase (GGDEF)-like protein</fullName>
    </submittedName>
</protein>
<dbReference type="RefSeq" id="WP_146177421.1">
    <property type="nucleotide sequence ID" value="NZ_QAYG01000006.1"/>
</dbReference>
<dbReference type="Pfam" id="PF00990">
    <property type="entry name" value="GGDEF"/>
    <property type="match status" value="1"/>
</dbReference>
<feature type="domain" description="PAS" evidence="2">
    <location>
        <begin position="278"/>
        <end position="352"/>
    </location>
</feature>
<dbReference type="CDD" id="cd01949">
    <property type="entry name" value="GGDEF"/>
    <property type="match status" value="1"/>
</dbReference>
<dbReference type="CDD" id="cd01948">
    <property type="entry name" value="EAL"/>
    <property type="match status" value="1"/>
</dbReference>
<evidence type="ECO:0000256" key="1">
    <source>
        <dbReference type="ARBA" id="ARBA00051114"/>
    </source>
</evidence>
<dbReference type="PANTHER" id="PTHR44757">
    <property type="entry name" value="DIGUANYLATE CYCLASE DGCP"/>
    <property type="match status" value="1"/>
</dbReference>
<dbReference type="SUPFAM" id="SSF55073">
    <property type="entry name" value="Nucleotide cyclase"/>
    <property type="match status" value="1"/>
</dbReference>
<dbReference type="InterPro" id="IPR013656">
    <property type="entry name" value="PAS_4"/>
</dbReference>
<dbReference type="OrthoDB" id="9814202at2"/>
<organism evidence="5 6">
    <name type="scientific">Breoghania corrubedonensis</name>
    <dbReference type="NCBI Taxonomy" id="665038"/>
    <lineage>
        <taxon>Bacteria</taxon>
        <taxon>Pseudomonadati</taxon>
        <taxon>Pseudomonadota</taxon>
        <taxon>Alphaproteobacteria</taxon>
        <taxon>Hyphomicrobiales</taxon>
        <taxon>Stappiaceae</taxon>
        <taxon>Breoghania</taxon>
    </lineage>
</organism>
<dbReference type="PROSITE" id="PS50883">
    <property type="entry name" value="EAL"/>
    <property type="match status" value="1"/>
</dbReference>
<dbReference type="InterPro" id="IPR052155">
    <property type="entry name" value="Biofilm_reg_signaling"/>
</dbReference>
<dbReference type="Gene3D" id="3.20.20.450">
    <property type="entry name" value="EAL domain"/>
    <property type="match status" value="1"/>
</dbReference>
<dbReference type="PROSITE" id="PS50887">
    <property type="entry name" value="GGDEF"/>
    <property type="match status" value="1"/>
</dbReference>
<dbReference type="CDD" id="cd00130">
    <property type="entry name" value="PAS"/>
    <property type="match status" value="1"/>
</dbReference>
<dbReference type="FunFam" id="3.20.20.450:FF:000001">
    <property type="entry name" value="Cyclic di-GMP phosphodiesterase yahA"/>
    <property type="match status" value="1"/>
</dbReference>
<dbReference type="SMART" id="SM00052">
    <property type="entry name" value="EAL"/>
    <property type="match status" value="1"/>
</dbReference>
<proteinExistence type="predicted"/>